<proteinExistence type="predicted"/>
<evidence type="ECO:0000256" key="1">
    <source>
        <dbReference type="SAM" id="MobiDB-lite"/>
    </source>
</evidence>
<organism evidence="2 3">
    <name type="scientific">Rhizobium miluonense</name>
    <dbReference type="NCBI Taxonomy" id="411945"/>
    <lineage>
        <taxon>Bacteria</taxon>
        <taxon>Pseudomonadati</taxon>
        <taxon>Pseudomonadota</taxon>
        <taxon>Alphaproteobacteria</taxon>
        <taxon>Hyphomicrobiales</taxon>
        <taxon>Rhizobiaceae</taxon>
        <taxon>Rhizobium/Agrobacterium group</taxon>
        <taxon>Rhizobium</taxon>
    </lineage>
</organism>
<protein>
    <submittedName>
        <fullName evidence="2">Uncharacterized protein</fullName>
    </submittedName>
</protein>
<sequence length="74" mass="7646">MDRDDQSENIGPSRREFVEGCGKYAVVAPPVLTFLLSTTLSSGAIAKSGQGNNGYGNGGDDGVPGNSGKEDIDR</sequence>
<feature type="region of interest" description="Disordered" evidence="1">
    <location>
        <begin position="45"/>
        <end position="74"/>
    </location>
</feature>
<comment type="caution">
    <text evidence="2">The sequence shown here is derived from an EMBL/GenBank/DDBJ whole genome shotgun (WGS) entry which is preliminary data.</text>
</comment>
<name>A0ABU1SYJ9_9HYPH</name>
<gene>
    <name evidence="2" type="ORF">J2W52_005697</name>
</gene>
<dbReference type="Proteomes" id="UP001250791">
    <property type="component" value="Unassembled WGS sequence"/>
</dbReference>
<dbReference type="EMBL" id="JAVDUP010000012">
    <property type="protein sequence ID" value="MDR6904064.1"/>
    <property type="molecule type" value="Genomic_DNA"/>
</dbReference>
<evidence type="ECO:0000313" key="3">
    <source>
        <dbReference type="Proteomes" id="UP001250791"/>
    </source>
</evidence>
<reference evidence="2 3" key="1">
    <citation type="submission" date="2023-07" db="EMBL/GenBank/DDBJ databases">
        <title>Sorghum-associated microbial communities from plants grown in Nebraska, USA.</title>
        <authorList>
            <person name="Schachtman D."/>
        </authorList>
    </citation>
    <scope>NUCLEOTIDE SEQUENCE [LARGE SCALE GENOMIC DNA]</scope>
    <source>
        <strain evidence="2 3">3199</strain>
    </source>
</reference>
<dbReference type="RefSeq" id="WP_112339715.1">
    <property type="nucleotide sequence ID" value="NZ_JAVDUP010000012.1"/>
</dbReference>
<evidence type="ECO:0000313" key="2">
    <source>
        <dbReference type="EMBL" id="MDR6904064.1"/>
    </source>
</evidence>
<accession>A0ABU1SYJ9</accession>
<feature type="compositionally biased region" description="Gly residues" evidence="1">
    <location>
        <begin position="51"/>
        <end position="62"/>
    </location>
</feature>
<keyword evidence="3" id="KW-1185">Reference proteome</keyword>